<evidence type="ECO:0000313" key="1">
    <source>
        <dbReference type="EMBL" id="KAJ9645110.1"/>
    </source>
</evidence>
<sequence length="763" mass="85033">MALLTHPSPVNYEEQQAAFEDFLKSYKSTTTEATDRLGNLNIDEDGLSDEYDFMDESDDGDAGARSRRSDRHPKAKYLKSLQDVADRVTSQVLIELDDLDSYEKSLPESLSDLKLVSSIERNAAHYIEIFSRAVDKVMPEPTKEPTFKDDVLDIIMTQRSKRNDKIREAQDPDTMPDDTDSIFPAALTRRYTLNFKPITPSGSESERNTKALAVRQVRGEHLGHLITVRGITTRVSDVKPSVQVNAYSCDRCGCEIFQPVTTKQFTPMVECPSPDCVRNNAKGQLFLSTRASKFLPFQEVKIQEMADQVPVGHIPRQLTVHCHGALVRQINPGDVVDLGGIFLPTPYTGFKAIRAGLLTDTYLEVQYVNQHKKAYDEIILAQPTLRRMNELERSGQLYEYLSRSIAPEIFGHLDVKKALLLQLIGGVTKEMGDGMRIRGDINVCLMGDPGVAKSQLLKYITKVAPRGVYTTGRGSSGVGLTAAVMRDPVTDEMVLEGGALVLADNGMCCIDEFDKMDDGDRTAIHEVMEQQTISISKAGITTTLNARTSILAAANPLYGRYNPRNINLPAALLSRFDVLFLILDTPSRDADEELARHVTHVHIHNRHPEPQDGGILFSPTKCDNYMVGAYVRMRQQQKRDEGTKKAFTHTSPRTLLGVLRLSQALARLRFAEQVISEDVDEALRLVEHGGEWGGGCGGWGRGELDLRRARERVLAKGFTADQFEEAIDEYAMLDVWQTAAEGTRLVFIEAGDEDQDMGDDDLF</sequence>
<proteinExistence type="predicted"/>
<name>A0ACC2ZCF0_9PEZI</name>
<dbReference type="EC" id="3.6.4.12" evidence="1"/>
<keyword evidence="1" id="KW-0378">Hydrolase</keyword>
<accession>A0ACC2ZCF0</accession>
<comment type="caution">
    <text evidence="1">The sequence shown here is derived from an EMBL/GenBank/DDBJ whole genome shotgun (WGS) entry which is preliminary data.</text>
</comment>
<dbReference type="Proteomes" id="UP001172680">
    <property type="component" value="Unassembled WGS sequence"/>
</dbReference>
<organism evidence="1 2">
    <name type="scientific">Coniosporium tulheliwenetii</name>
    <dbReference type="NCBI Taxonomy" id="3383036"/>
    <lineage>
        <taxon>Eukaryota</taxon>
        <taxon>Fungi</taxon>
        <taxon>Dikarya</taxon>
        <taxon>Ascomycota</taxon>
        <taxon>Pezizomycotina</taxon>
        <taxon>Dothideomycetes</taxon>
        <taxon>Dothideomycetes incertae sedis</taxon>
        <taxon>Coniosporium</taxon>
    </lineage>
</organism>
<dbReference type="EMBL" id="JAPDRP010000008">
    <property type="protein sequence ID" value="KAJ9645110.1"/>
    <property type="molecule type" value="Genomic_DNA"/>
</dbReference>
<gene>
    <name evidence="1" type="primary">mcm7</name>
    <name evidence="1" type="ORF">H2199_003114</name>
</gene>
<evidence type="ECO:0000313" key="2">
    <source>
        <dbReference type="Proteomes" id="UP001172680"/>
    </source>
</evidence>
<reference evidence="1" key="1">
    <citation type="submission" date="2022-10" db="EMBL/GenBank/DDBJ databases">
        <title>Culturing micro-colonial fungi from biological soil crusts in the Mojave desert and describing Neophaeococcomyces mojavensis, and introducing the new genera and species Taxawa tesnikishii.</title>
        <authorList>
            <person name="Kurbessoian T."/>
            <person name="Stajich J.E."/>
        </authorList>
    </citation>
    <scope>NUCLEOTIDE SEQUENCE</scope>
    <source>
        <strain evidence="1">JES_115</strain>
    </source>
</reference>
<protein>
    <submittedName>
        <fullName evidence="1">DNA replication licensing factor MCM7</fullName>
        <ecNumber evidence="1">3.6.4.12</ecNumber>
    </submittedName>
</protein>
<keyword evidence="2" id="KW-1185">Reference proteome</keyword>